<dbReference type="PRINTS" id="PR00723">
    <property type="entry name" value="SUBTILISIN"/>
</dbReference>
<dbReference type="InterPro" id="IPR050131">
    <property type="entry name" value="Peptidase_S8_subtilisin-like"/>
</dbReference>
<name>A0AAD9HIU5_9PEZI</name>
<dbReference type="GO" id="GO:0006508">
    <property type="term" value="P:proteolysis"/>
    <property type="evidence" value="ECO:0007669"/>
    <property type="project" value="UniProtKB-KW"/>
</dbReference>
<feature type="region of interest" description="Disordered" evidence="6">
    <location>
        <begin position="164"/>
        <end position="194"/>
    </location>
</feature>
<feature type="active site" description="Charge relay system" evidence="5">
    <location>
        <position position="273"/>
    </location>
</feature>
<dbReference type="AlphaFoldDB" id="A0AAD9HIU5"/>
<dbReference type="PROSITE" id="PS51892">
    <property type="entry name" value="SUBTILASE"/>
    <property type="match status" value="1"/>
</dbReference>
<evidence type="ECO:0000256" key="6">
    <source>
        <dbReference type="SAM" id="MobiDB-lite"/>
    </source>
</evidence>
<dbReference type="Proteomes" id="UP001232148">
    <property type="component" value="Unassembled WGS sequence"/>
</dbReference>
<dbReference type="EMBL" id="MU842857">
    <property type="protein sequence ID" value="KAK2029941.1"/>
    <property type="molecule type" value="Genomic_DNA"/>
</dbReference>
<proteinExistence type="inferred from homology"/>
<feature type="domain" description="Peptidase S8/S53" evidence="8">
    <location>
        <begin position="228"/>
        <end position="470"/>
    </location>
</feature>
<evidence type="ECO:0000256" key="7">
    <source>
        <dbReference type="SAM" id="SignalP"/>
    </source>
</evidence>
<dbReference type="InterPro" id="IPR022398">
    <property type="entry name" value="Peptidase_S8_His-AS"/>
</dbReference>
<evidence type="ECO:0000313" key="9">
    <source>
        <dbReference type="EMBL" id="KAK2029941.1"/>
    </source>
</evidence>
<dbReference type="PANTHER" id="PTHR43806">
    <property type="entry name" value="PEPTIDASE S8"/>
    <property type="match status" value="1"/>
</dbReference>
<comment type="caution">
    <text evidence="9">The sequence shown here is derived from an EMBL/GenBank/DDBJ whole genome shotgun (WGS) entry which is preliminary data.</text>
</comment>
<evidence type="ECO:0000313" key="10">
    <source>
        <dbReference type="Proteomes" id="UP001232148"/>
    </source>
</evidence>
<sequence length="527" mass="56561">MYYLASTFAKMRNLDLLTLSLVFSFGSRAIAHPSPNQAQEPRIPDPVSRPVSTIFASTGPTSSASYNSPYIPPSAAAAPVPHVVFFTQNATAEEISAVNSTLNRDAAPDSLSEVTKRSTGLVVFFKATISPSQADDIRRAPGVSGVFTDQIPQQEQPPLPAVQLSAVQPSASRDPSALGPRGSSKRSITNPTDVSLQTDAVRALKVVSQPPGAAYSDLAGYAYASEGGKGVTIYLMDTGANIENPEWYRMPGSKSFIFTPGVRQTEDDGPDNHGSCVASKAGSPVHGTAKNANIVAVKMPNYFPFSAIMAGLIEISNDVYEKNLEGKAVINMSFKNERFFLPGQEDIYMQLLVALMMEDIVIVCASGNDAIQKGQDLTHYPSVFGYGTNLIVVGAVDNWGLRAFYSQGRPHQLTVSAPDWTICPKAGSPGSQKLIGTSFAAPVVSGVIAVWLSQDQHKARLQVKGKVAENVKKMVKELAYPRMRGGPPVVWNGIDPRELGCPVKKPFCSCTNRICRGYKKVLKGFRG</sequence>
<dbReference type="SUPFAM" id="SSF52743">
    <property type="entry name" value="Subtilisin-like"/>
    <property type="match status" value="1"/>
</dbReference>
<keyword evidence="2 5" id="KW-0645">Protease</keyword>
<evidence type="ECO:0000256" key="2">
    <source>
        <dbReference type="ARBA" id="ARBA00022670"/>
    </source>
</evidence>
<evidence type="ECO:0000256" key="5">
    <source>
        <dbReference type="PROSITE-ProRule" id="PRU01240"/>
    </source>
</evidence>
<dbReference type="InterPro" id="IPR036852">
    <property type="entry name" value="Peptidase_S8/S53_dom_sf"/>
</dbReference>
<comment type="similarity">
    <text evidence="1 5">Belongs to the peptidase S8 family.</text>
</comment>
<dbReference type="PROSITE" id="PS00138">
    <property type="entry name" value="SUBTILASE_SER"/>
    <property type="match status" value="1"/>
</dbReference>
<feature type="chain" id="PRO_5042052530" evidence="7">
    <location>
        <begin position="32"/>
        <end position="527"/>
    </location>
</feature>
<feature type="active site" description="Charge relay system" evidence="5">
    <location>
        <position position="438"/>
    </location>
</feature>
<accession>A0AAD9HIU5</accession>
<dbReference type="PANTHER" id="PTHR43806:SF11">
    <property type="entry name" value="CEREVISIN-RELATED"/>
    <property type="match status" value="1"/>
</dbReference>
<feature type="active site" description="Charge relay system" evidence="5">
    <location>
        <position position="237"/>
    </location>
</feature>
<dbReference type="PROSITE" id="PS00137">
    <property type="entry name" value="SUBTILASE_HIS"/>
    <property type="match status" value="1"/>
</dbReference>
<reference evidence="9" key="1">
    <citation type="submission" date="2021-06" db="EMBL/GenBank/DDBJ databases">
        <title>Comparative genomics, transcriptomics and evolutionary studies reveal genomic signatures of adaptation to plant cell wall in hemibiotrophic fungi.</title>
        <authorList>
            <consortium name="DOE Joint Genome Institute"/>
            <person name="Baroncelli R."/>
            <person name="Diaz J.F."/>
            <person name="Benocci T."/>
            <person name="Peng M."/>
            <person name="Battaglia E."/>
            <person name="Haridas S."/>
            <person name="Andreopoulos W."/>
            <person name="Labutti K."/>
            <person name="Pangilinan J."/>
            <person name="Floch G.L."/>
            <person name="Makela M.R."/>
            <person name="Henrissat B."/>
            <person name="Grigoriev I.V."/>
            <person name="Crouch J.A."/>
            <person name="De Vries R.P."/>
            <person name="Sukno S.A."/>
            <person name="Thon M.R."/>
        </authorList>
    </citation>
    <scope>NUCLEOTIDE SEQUENCE</scope>
    <source>
        <strain evidence="9">MAFF235873</strain>
    </source>
</reference>
<evidence type="ECO:0000259" key="8">
    <source>
        <dbReference type="Pfam" id="PF00082"/>
    </source>
</evidence>
<protein>
    <submittedName>
        <fullName evidence="9">Subtilisin-like protein</fullName>
    </submittedName>
</protein>
<gene>
    <name evidence="9" type="ORF">LX32DRAFT_342114</name>
</gene>
<keyword evidence="4 5" id="KW-0720">Serine protease</keyword>
<dbReference type="Gene3D" id="3.40.50.200">
    <property type="entry name" value="Peptidase S8/S53 domain"/>
    <property type="match status" value="1"/>
</dbReference>
<organism evidence="9 10">
    <name type="scientific">Colletotrichum zoysiae</name>
    <dbReference type="NCBI Taxonomy" id="1216348"/>
    <lineage>
        <taxon>Eukaryota</taxon>
        <taxon>Fungi</taxon>
        <taxon>Dikarya</taxon>
        <taxon>Ascomycota</taxon>
        <taxon>Pezizomycotina</taxon>
        <taxon>Sordariomycetes</taxon>
        <taxon>Hypocreomycetidae</taxon>
        <taxon>Glomerellales</taxon>
        <taxon>Glomerellaceae</taxon>
        <taxon>Colletotrichum</taxon>
        <taxon>Colletotrichum graminicola species complex</taxon>
    </lineage>
</organism>
<dbReference type="InterPro" id="IPR015500">
    <property type="entry name" value="Peptidase_S8_subtilisin-rel"/>
</dbReference>
<keyword evidence="3 5" id="KW-0378">Hydrolase</keyword>
<dbReference type="CDD" id="cd00306">
    <property type="entry name" value="Peptidases_S8_S53"/>
    <property type="match status" value="1"/>
</dbReference>
<keyword evidence="10" id="KW-1185">Reference proteome</keyword>
<dbReference type="Pfam" id="PF00082">
    <property type="entry name" value="Peptidase_S8"/>
    <property type="match status" value="1"/>
</dbReference>
<evidence type="ECO:0000256" key="4">
    <source>
        <dbReference type="ARBA" id="ARBA00022825"/>
    </source>
</evidence>
<keyword evidence="7" id="KW-0732">Signal</keyword>
<dbReference type="InterPro" id="IPR023828">
    <property type="entry name" value="Peptidase_S8_Ser-AS"/>
</dbReference>
<feature type="compositionally biased region" description="Polar residues" evidence="6">
    <location>
        <begin position="185"/>
        <end position="194"/>
    </location>
</feature>
<evidence type="ECO:0000256" key="1">
    <source>
        <dbReference type="ARBA" id="ARBA00011073"/>
    </source>
</evidence>
<feature type="signal peptide" evidence="7">
    <location>
        <begin position="1"/>
        <end position="31"/>
    </location>
</feature>
<evidence type="ECO:0000256" key="3">
    <source>
        <dbReference type="ARBA" id="ARBA00022801"/>
    </source>
</evidence>
<dbReference type="GO" id="GO:0004252">
    <property type="term" value="F:serine-type endopeptidase activity"/>
    <property type="evidence" value="ECO:0007669"/>
    <property type="project" value="UniProtKB-UniRule"/>
</dbReference>
<dbReference type="InterPro" id="IPR000209">
    <property type="entry name" value="Peptidase_S8/S53_dom"/>
</dbReference>